<dbReference type="InterPro" id="IPR036861">
    <property type="entry name" value="Endochitinase-like_sf"/>
</dbReference>
<feature type="disulfide bond" evidence="15">
    <location>
        <begin position="58"/>
        <end position="62"/>
    </location>
</feature>
<dbReference type="GO" id="GO:0006032">
    <property type="term" value="P:chitin catabolic process"/>
    <property type="evidence" value="ECO:0007669"/>
    <property type="project" value="UniProtKB-KW"/>
</dbReference>
<evidence type="ECO:0000256" key="5">
    <source>
        <dbReference type="ARBA" id="ARBA00022525"/>
    </source>
</evidence>
<dbReference type="InterPro" id="IPR017853">
    <property type="entry name" value="GH"/>
</dbReference>
<keyword evidence="10" id="KW-0843">Virulence</keyword>
<feature type="chain" id="PRO_5043563989" description="chitinase" evidence="18">
    <location>
        <begin position="19"/>
        <end position="1298"/>
    </location>
</feature>
<dbReference type="GO" id="GO:0000272">
    <property type="term" value="P:polysaccharide catabolic process"/>
    <property type="evidence" value="ECO:0007669"/>
    <property type="project" value="UniProtKB-KW"/>
</dbReference>
<dbReference type="Gene3D" id="3.10.50.10">
    <property type="match status" value="1"/>
</dbReference>
<evidence type="ECO:0000256" key="15">
    <source>
        <dbReference type="PROSITE-ProRule" id="PRU00261"/>
    </source>
</evidence>
<evidence type="ECO:0000259" key="20">
    <source>
        <dbReference type="PROSITE" id="PS51910"/>
    </source>
</evidence>
<evidence type="ECO:0000256" key="1">
    <source>
        <dbReference type="ARBA" id="ARBA00000822"/>
    </source>
</evidence>
<dbReference type="PROSITE" id="PS00026">
    <property type="entry name" value="CHIT_BIND_I_1"/>
    <property type="match status" value="1"/>
</dbReference>
<dbReference type="InterPro" id="IPR001002">
    <property type="entry name" value="Chitin-bd_1"/>
</dbReference>
<dbReference type="FunFam" id="3.10.50.10:FF:000003">
    <property type="entry name" value="Class V chitinase CHIT5b"/>
    <property type="match status" value="1"/>
</dbReference>
<dbReference type="Pfam" id="PF00187">
    <property type="entry name" value="Chitin_bind_1"/>
    <property type="match status" value="1"/>
</dbReference>
<evidence type="ECO:0000256" key="16">
    <source>
        <dbReference type="RuleBase" id="RU000489"/>
    </source>
</evidence>
<dbReference type="InterPro" id="IPR001223">
    <property type="entry name" value="Glyco_hydro18_cat"/>
</dbReference>
<reference evidence="21" key="2">
    <citation type="submission" date="2023-05" db="EMBL/GenBank/DDBJ databases">
        <authorList>
            <consortium name="Lawrence Berkeley National Laboratory"/>
            <person name="Steindorff A."/>
            <person name="Hensen N."/>
            <person name="Bonometti L."/>
            <person name="Westerberg I."/>
            <person name="Brannstrom I.O."/>
            <person name="Guillou S."/>
            <person name="Cros-Aarteil S."/>
            <person name="Calhoun S."/>
            <person name="Haridas S."/>
            <person name="Kuo A."/>
            <person name="Mondo S."/>
            <person name="Pangilinan J."/>
            <person name="Riley R."/>
            <person name="Labutti K."/>
            <person name="Andreopoulos B."/>
            <person name="Lipzen A."/>
            <person name="Chen C."/>
            <person name="Yanf M."/>
            <person name="Daum C."/>
            <person name="Ng V."/>
            <person name="Clum A."/>
            <person name="Ohm R."/>
            <person name="Martin F."/>
            <person name="Silar P."/>
            <person name="Natvig D."/>
            <person name="Lalanne C."/>
            <person name="Gautier V."/>
            <person name="Ament-Velasquez S.L."/>
            <person name="Kruys A."/>
            <person name="Hutchinson M.I."/>
            <person name="Powell A.J."/>
            <person name="Barry K."/>
            <person name="Miller A.N."/>
            <person name="Grigoriev I.V."/>
            <person name="Debuchy R."/>
            <person name="Gladieux P."/>
            <person name="Thoren M.H."/>
            <person name="Johannesson H."/>
        </authorList>
    </citation>
    <scope>NUCLEOTIDE SEQUENCE</scope>
    <source>
        <strain evidence="21">PSN243</strain>
    </source>
</reference>
<reference evidence="21" key="1">
    <citation type="journal article" date="2023" name="Mol. Phylogenet. Evol.">
        <title>Genome-scale phylogeny and comparative genomics of the fungal order Sordariales.</title>
        <authorList>
            <person name="Hensen N."/>
            <person name="Bonometti L."/>
            <person name="Westerberg I."/>
            <person name="Brannstrom I.O."/>
            <person name="Guillou S."/>
            <person name="Cros-Aarteil S."/>
            <person name="Calhoun S."/>
            <person name="Haridas S."/>
            <person name="Kuo A."/>
            <person name="Mondo S."/>
            <person name="Pangilinan J."/>
            <person name="Riley R."/>
            <person name="LaButti K."/>
            <person name="Andreopoulos B."/>
            <person name="Lipzen A."/>
            <person name="Chen C."/>
            <person name="Yan M."/>
            <person name="Daum C."/>
            <person name="Ng V."/>
            <person name="Clum A."/>
            <person name="Steindorff A."/>
            <person name="Ohm R.A."/>
            <person name="Martin F."/>
            <person name="Silar P."/>
            <person name="Natvig D.O."/>
            <person name="Lalanne C."/>
            <person name="Gautier V."/>
            <person name="Ament-Velasquez S.L."/>
            <person name="Kruys A."/>
            <person name="Hutchinson M.I."/>
            <person name="Powell A.J."/>
            <person name="Barry K."/>
            <person name="Miller A.N."/>
            <person name="Grigoriev I.V."/>
            <person name="Debuchy R."/>
            <person name="Gladieux P."/>
            <person name="Hiltunen Thoren M."/>
            <person name="Johannesson H."/>
        </authorList>
    </citation>
    <scope>NUCLEOTIDE SEQUENCE</scope>
    <source>
        <strain evidence="21">PSN243</strain>
    </source>
</reference>
<dbReference type="GO" id="GO:0005576">
    <property type="term" value="C:extracellular region"/>
    <property type="evidence" value="ECO:0007669"/>
    <property type="project" value="UniProtKB-SubCell"/>
</dbReference>
<feature type="disulfide bond" evidence="15">
    <location>
        <begin position="37"/>
        <end position="51"/>
    </location>
</feature>
<feature type="disulfide bond" evidence="15">
    <location>
        <begin position="23"/>
        <end position="38"/>
    </location>
</feature>
<accession>A0AAV9G399</accession>
<evidence type="ECO:0000256" key="3">
    <source>
        <dbReference type="ARBA" id="ARBA00008682"/>
    </source>
</evidence>
<name>A0AAV9G399_9PEZI</name>
<dbReference type="PROSITE" id="PS51910">
    <property type="entry name" value="GH18_2"/>
    <property type="match status" value="1"/>
</dbReference>
<proteinExistence type="inferred from homology"/>
<organism evidence="21 22">
    <name type="scientific">Podospora aff. communis PSN243</name>
    <dbReference type="NCBI Taxonomy" id="3040156"/>
    <lineage>
        <taxon>Eukaryota</taxon>
        <taxon>Fungi</taxon>
        <taxon>Dikarya</taxon>
        <taxon>Ascomycota</taxon>
        <taxon>Pezizomycotina</taxon>
        <taxon>Sordariomycetes</taxon>
        <taxon>Sordariomycetidae</taxon>
        <taxon>Sordariales</taxon>
        <taxon>Podosporaceae</taxon>
        <taxon>Podospora</taxon>
    </lineage>
</organism>
<evidence type="ECO:0000256" key="10">
    <source>
        <dbReference type="ARBA" id="ARBA00023026"/>
    </source>
</evidence>
<keyword evidence="12" id="KW-0119">Carbohydrate metabolism</keyword>
<comment type="subcellular location">
    <subcellularLocation>
        <location evidence="2">Secreted</location>
    </subcellularLocation>
</comment>
<dbReference type="InterPro" id="IPR018371">
    <property type="entry name" value="Chitin-binding_1_CS"/>
</dbReference>
<keyword evidence="13 16" id="KW-0326">Glycosidase</keyword>
<evidence type="ECO:0000256" key="11">
    <source>
        <dbReference type="ARBA" id="ARBA00023180"/>
    </source>
</evidence>
<feature type="domain" description="Chitin-binding type-1" evidence="19">
    <location>
        <begin position="20"/>
        <end position="64"/>
    </location>
</feature>
<dbReference type="InterPro" id="IPR001579">
    <property type="entry name" value="Glyco_hydro_18_chit_AS"/>
</dbReference>
<evidence type="ECO:0000256" key="17">
    <source>
        <dbReference type="SAM" id="MobiDB-lite"/>
    </source>
</evidence>
<comment type="caution">
    <text evidence="21">The sequence shown here is derived from an EMBL/GenBank/DDBJ whole genome shotgun (WGS) entry which is preliminary data.</text>
</comment>
<dbReference type="GO" id="GO:0008061">
    <property type="term" value="F:chitin binding"/>
    <property type="evidence" value="ECO:0007669"/>
    <property type="project" value="UniProtKB-UniRule"/>
</dbReference>
<evidence type="ECO:0000259" key="19">
    <source>
        <dbReference type="PROSITE" id="PS50941"/>
    </source>
</evidence>
<evidence type="ECO:0000256" key="14">
    <source>
        <dbReference type="ARBA" id="ARBA00023326"/>
    </source>
</evidence>
<dbReference type="PROSITE" id="PS50941">
    <property type="entry name" value="CHIT_BIND_I_2"/>
    <property type="match status" value="1"/>
</dbReference>
<dbReference type="InterPro" id="IPR011583">
    <property type="entry name" value="Chitinase_II/V-like_cat"/>
</dbReference>
<comment type="similarity">
    <text evidence="3">Belongs to the glycosyl hydrolase 18 family. Chitinase class V subfamily.</text>
</comment>
<keyword evidence="8 16" id="KW-0378">Hydrolase</keyword>
<evidence type="ECO:0000256" key="12">
    <source>
        <dbReference type="ARBA" id="ARBA00023277"/>
    </source>
</evidence>
<feature type="disulfide bond" evidence="15">
    <location>
        <begin position="32"/>
        <end position="44"/>
    </location>
</feature>
<evidence type="ECO:0000256" key="7">
    <source>
        <dbReference type="ARBA" id="ARBA00022729"/>
    </source>
</evidence>
<evidence type="ECO:0000256" key="18">
    <source>
        <dbReference type="SAM" id="SignalP"/>
    </source>
</evidence>
<dbReference type="CDD" id="cd06921">
    <property type="entry name" value="ChtBD1_GH19_hevein"/>
    <property type="match status" value="1"/>
</dbReference>
<dbReference type="SUPFAM" id="SSF57016">
    <property type="entry name" value="Plant lectins/antimicrobial peptides"/>
    <property type="match status" value="1"/>
</dbReference>
<keyword evidence="14" id="KW-0624">Polysaccharide degradation</keyword>
<comment type="catalytic activity">
    <reaction evidence="1">
        <text>Random endo-hydrolysis of N-acetyl-beta-D-glucosaminide (1-&gt;4)-beta-linkages in chitin and chitodextrins.</text>
        <dbReference type="EC" id="3.2.1.14"/>
    </reaction>
</comment>
<feature type="domain" description="GH18" evidence="20">
    <location>
        <begin position="78"/>
        <end position="448"/>
    </location>
</feature>
<dbReference type="GO" id="GO:0008843">
    <property type="term" value="F:endochitinase activity"/>
    <property type="evidence" value="ECO:0007669"/>
    <property type="project" value="UniProtKB-EC"/>
</dbReference>
<dbReference type="PANTHER" id="PTHR47700:SF2">
    <property type="entry name" value="CHITINASE"/>
    <property type="match status" value="1"/>
</dbReference>
<evidence type="ECO:0000256" key="13">
    <source>
        <dbReference type="ARBA" id="ARBA00023295"/>
    </source>
</evidence>
<evidence type="ECO:0000313" key="21">
    <source>
        <dbReference type="EMBL" id="KAK4441913.1"/>
    </source>
</evidence>
<keyword evidence="5" id="KW-0964">Secreted</keyword>
<evidence type="ECO:0000256" key="4">
    <source>
        <dbReference type="ARBA" id="ARBA00012729"/>
    </source>
</evidence>
<keyword evidence="15" id="KW-1015">Disulfide bond</keyword>
<dbReference type="SMART" id="SM00636">
    <property type="entry name" value="Glyco_18"/>
    <property type="match status" value="1"/>
</dbReference>
<keyword evidence="11" id="KW-0325">Glycoprotein</keyword>
<keyword evidence="9" id="KW-0146">Chitin degradation</keyword>
<evidence type="ECO:0000256" key="6">
    <source>
        <dbReference type="ARBA" id="ARBA00022669"/>
    </source>
</evidence>
<dbReference type="PANTHER" id="PTHR47700">
    <property type="entry name" value="V CHITINASE, PUTATIVE (AFU_ORTHOLOGUE AFUA_6G13720)-RELATED"/>
    <property type="match status" value="1"/>
</dbReference>
<sequence length="1298" mass="145903">MSVILLHGILAPDGLVRAANEECGRQADGKLCPLNVCCSQWGFCGTTFKFCDVPTENCQSNCESDFSPENPWKYDVRNTIIGYWETWASKLDGCGARKPEVNIPLGSLTHVNAAFAYIEPESFEIVEMYDETNRDATFVPIHEYKAVANIKTRAPKLRVWLSLGGWTFSDNDTRWQEVWSDMSKNELNRAKFIFNLERFMKTNGFDGVDLDWEYPTAPDRRGKPDDGTNYLLLMKDIRQAWTSNGRGWGLSFTAPASYWYMKHFPMEEMAQVVDFVNLMTYDMHGSWDARSAHIGNRIYAHTNMTEIKDALQLLWRNKVPAEKVNLGLGFYGRSYTLEDPQCDQPGCRFSRPGSPGRCTATPGYLSYSEIKSILAHTGARPVHDQETMTKYVRFDTDQWVAYDDPETIKQKVDFANQVGFRGLFIWAIDQDTEDYELLSAVLGDKGLGHFGSGSGSWTSVAHSGCEFAECGQACDPGLLKAADVRCADADGQLRKNLCCPLDQVPDPATCRWTNHFGILCGVDSSTGCSRDELLVTKNKYYKKQDGSDGACQFGKASYCCKTEQVGEQVCEWSDECVDENDPDRDKDSKGCPAGTRQITHRRDFLCGSTARRHFCCRQAVDRNKLACNWQMGTGCRPGTCRSGEVNLGAHEYGGGLQPCITRLRDRQCIFLMNHGYALHRDCFRRTEQHHTLCCNRDALRISIKKQPVPLENLFFAQDLQDRPSDSVTDFAIMTDNTMGGQRMDNGNSDPNDNGFAWYLIDGPRDEVTTLNKRQGSDWEVYDCDSKHHQERQTAKMVCTDESPDSNCDHVFLGEVPATILRMPDGCGPGKYAVAVALEPDLESLPPPHINIRNMRRGVKNPVVYKLTFDYDFSILQKRDSKALIRIDYSSNPGYWEYIVEAAGDPRSKKRKRADMRREVRDEHNGSWPAFLDHAYHLERRATPDHELHLLHERWFSIALDDWITRMKKVEIEHTLFRHTVDKTFLVTLFEERLDCELAPGFPTSLGAKLQVSLNVRVETSAQLTIIGNLGDLESFKESHVTLRNQGAVKALLDFQAFGELRFGSLDNTLFSVAPVGAAIIIPGIVTIGPQFNIRGGLQGRMELHANAKVQVELAQWDYSQSYPYKGDKPFDDDDLGSRNGTAPAPSDEVANKTLGPQFSYDIGASGSIEAHLIPTFTFGIVWNEKLSVANAEIDFGVDTWARLYADVGYESSNGLSYCYGADVGYKVFVRALAPSLFRVLPQLDMTWYPMEQSVNVIKAGTSCAGGKTKRDLGIPSVWPSLDENMSPNPAYVQVYYRG</sequence>
<feature type="region of interest" description="Disordered" evidence="17">
    <location>
        <begin position="1129"/>
        <end position="1152"/>
    </location>
</feature>
<keyword evidence="7 18" id="KW-0732">Signal</keyword>
<dbReference type="InterPro" id="IPR053214">
    <property type="entry name" value="LysM12-like"/>
</dbReference>
<dbReference type="Gene3D" id="3.20.20.80">
    <property type="entry name" value="Glycosidases"/>
    <property type="match status" value="1"/>
</dbReference>
<gene>
    <name evidence="21" type="ORF">QBC34DRAFT_364624</name>
</gene>
<dbReference type="EC" id="3.2.1.14" evidence="4"/>
<evidence type="ECO:0000256" key="8">
    <source>
        <dbReference type="ARBA" id="ARBA00022801"/>
    </source>
</evidence>
<evidence type="ECO:0000256" key="2">
    <source>
        <dbReference type="ARBA" id="ARBA00004613"/>
    </source>
</evidence>
<dbReference type="Pfam" id="PF00704">
    <property type="entry name" value="Glyco_hydro_18"/>
    <property type="match status" value="1"/>
</dbReference>
<feature type="signal peptide" evidence="18">
    <location>
        <begin position="1"/>
        <end position="18"/>
    </location>
</feature>
<keyword evidence="6 15" id="KW-0147">Chitin-binding</keyword>
<evidence type="ECO:0000256" key="9">
    <source>
        <dbReference type="ARBA" id="ARBA00023024"/>
    </source>
</evidence>
<dbReference type="Gene3D" id="3.30.60.10">
    <property type="entry name" value="Endochitinase-like"/>
    <property type="match status" value="1"/>
</dbReference>
<dbReference type="InterPro" id="IPR029070">
    <property type="entry name" value="Chitinase_insertion_sf"/>
</dbReference>
<dbReference type="SUPFAM" id="SSF51445">
    <property type="entry name" value="(Trans)glycosidases"/>
    <property type="match status" value="1"/>
</dbReference>
<keyword evidence="22" id="KW-1185">Reference proteome</keyword>
<dbReference type="SUPFAM" id="SSF54556">
    <property type="entry name" value="Chitinase insertion domain"/>
    <property type="match status" value="1"/>
</dbReference>
<dbReference type="SMART" id="SM00270">
    <property type="entry name" value="ChtBD1"/>
    <property type="match status" value="1"/>
</dbReference>
<evidence type="ECO:0000313" key="22">
    <source>
        <dbReference type="Proteomes" id="UP001321760"/>
    </source>
</evidence>
<dbReference type="EMBL" id="MU866047">
    <property type="protein sequence ID" value="KAK4441913.1"/>
    <property type="molecule type" value="Genomic_DNA"/>
</dbReference>
<protein>
    <recommendedName>
        <fullName evidence="4">chitinase</fullName>
        <ecNumber evidence="4">3.2.1.14</ecNumber>
    </recommendedName>
</protein>
<dbReference type="Proteomes" id="UP001321760">
    <property type="component" value="Unassembled WGS sequence"/>
</dbReference>
<dbReference type="PROSITE" id="PS01095">
    <property type="entry name" value="GH18_1"/>
    <property type="match status" value="1"/>
</dbReference>